<keyword evidence="18" id="KW-1185">Reference proteome</keyword>
<dbReference type="GO" id="GO:0005525">
    <property type="term" value="F:GTP binding"/>
    <property type="evidence" value="ECO:0007669"/>
    <property type="project" value="UniProtKB-KW"/>
</dbReference>
<dbReference type="Pfam" id="PF14681">
    <property type="entry name" value="UPRTase"/>
    <property type="match status" value="1"/>
</dbReference>
<dbReference type="PATRIC" id="fig|1046596.6.peg.1981"/>
<dbReference type="SUPFAM" id="SSF53271">
    <property type="entry name" value="PRTase-like"/>
    <property type="match status" value="1"/>
</dbReference>
<evidence type="ECO:0000256" key="13">
    <source>
        <dbReference type="ARBA" id="ARBA00072146"/>
    </source>
</evidence>
<proteinExistence type="inferred from homology"/>
<evidence type="ECO:0000256" key="5">
    <source>
        <dbReference type="ARBA" id="ARBA00022676"/>
    </source>
</evidence>
<dbReference type="HAMAP" id="MF_01218_B">
    <property type="entry name" value="Upp_B"/>
    <property type="match status" value="1"/>
</dbReference>
<feature type="binding site" evidence="15">
    <location>
        <position position="82"/>
    </location>
    <ligand>
        <name>5-phospho-alpha-D-ribose 1-diphosphate</name>
        <dbReference type="ChEBI" id="CHEBI:58017"/>
    </ligand>
</feature>
<evidence type="ECO:0000313" key="18">
    <source>
        <dbReference type="Proteomes" id="UP000050898"/>
    </source>
</evidence>
<dbReference type="FunFam" id="3.40.50.2020:FF:000003">
    <property type="entry name" value="Uracil phosphoribosyltransferase"/>
    <property type="match status" value="1"/>
</dbReference>
<feature type="binding site" evidence="15">
    <location>
        <position position="107"/>
    </location>
    <ligand>
        <name>5-phospho-alpha-D-ribose 1-diphosphate</name>
        <dbReference type="ChEBI" id="CHEBI:58017"/>
    </ligand>
</feature>
<comment type="function">
    <text evidence="12 15">Catalyzes the conversion of uracil and 5-phospho-alpha-D-ribose 1-diphosphate (PRPP) to UMP and diphosphate.</text>
</comment>
<feature type="binding site" evidence="15">
    <location>
        <begin position="134"/>
        <end position="142"/>
    </location>
    <ligand>
        <name>5-phospho-alpha-D-ribose 1-diphosphate</name>
        <dbReference type="ChEBI" id="CHEBI:58017"/>
    </ligand>
</feature>
<comment type="cofactor">
    <cofactor evidence="15">
        <name>Mg(2+)</name>
        <dbReference type="ChEBI" id="CHEBI:18420"/>
    </cofactor>
    <text evidence="15">Binds 1 Mg(2+) ion per subunit. The magnesium is bound as Mg-PRPP.</text>
</comment>
<dbReference type="EC" id="2.4.2.9" evidence="3 15"/>
<comment type="catalytic activity">
    <reaction evidence="11 15">
        <text>UMP + diphosphate = 5-phospho-alpha-D-ribose 1-diphosphate + uracil</text>
        <dbReference type="Rhea" id="RHEA:13017"/>
        <dbReference type="ChEBI" id="CHEBI:17568"/>
        <dbReference type="ChEBI" id="CHEBI:33019"/>
        <dbReference type="ChEBI" id="CHEBI:57865"/>
        <dbReference type="ChEBI" id="CHEBI:58017"/>
        <dbReference type="EC" id="2.4.2.9"/>
    </reaction>
</comment>
<dbReference type="InterPro" id="IPR029057">
    <property type="entry name" value="PRTase-like"/>
</dbReference>
<keyword evidence="5 15" id="KW-0328">Glycosyltransferase</keyword>
<accession>A0A0R2EFN7</accession>
<evidence type="ECO:0000256" key="6">
    <source>
        <dbReference type="ARBA" id="ARBA00022679"/>
    </source>
</evidence>
<feature type="binding site" evidence="15">
    <location>
        <begin position="202"/>
        <end position="204"/>
    </location>
    <ligand>
        <name>uracil</name>
        <dbReference type="ChEBI" id="CHEBI:17568"/>
    </ligand>
</feature>
<reference evidence="17 18" key="1">
    <citation type="journal article" date="2015" name="Genome Announc.">
        <title>Expanding the biotechnology potential of lactobacilli through comparative genomics of 213 strains and associated genera.</title>
        <authorList>
            <person name="Sun Z."/>
            <person name="Harris H.M."/>
            <person name="McCann A."/>
            <person name="Guo C."/>
            <person name="Argimon S."/>
            <person name="Zhang W."/>
            <person name="Yang X."/>
            <person name="Jeffery I.B."/>
            <person name="Cooney J.C."/>
            <person name="Kagawa T.F."/>
            <person name="Liu W."/>
            <person name="Song Y."/>
            <person name="Salvetti E."/>
            <person name="Wrobel A."/>
            <person name="Rasinkangas P."/>
            <person name="Parkhill J."/>
            <person name="Rea M.C."/>
            <person name="O'Sullivan O."/>
            <person name="Ritari J."/>
            <person name="Douillard F.P."/>
            <person name="Paul Ross R."/>
            <person name="Yang R."/>
            <person name="Briner A.E."/>
            <person name="Felis G.E."/>
            <person name="de Vos W.M."/>
            <person name="Barrangou R."/>
            <person name="Klaenhammer T.R."/>
            <person name="Caufield P.W."/>
            <person name="Cui Y."/>
            <person name="Zhang H."/>
            <person name="O'Toole P.W."/>
        </authorList>
    </citation>
    <scope>NUCLEOTIDE SEQUENCE [LARGE SCALE GENOMIC DNA]</scope>
    <source>
        <strain evidence="17 18">DSM 20444</strain>
    </source>
</reference>
<evidence type="ECO:0000313" key="17">
    <source>
        <dbReference type="EMBL" id="KRN10996.1"/>
    </source>
</evidence>
<comment type="activity regulation">
    <text evidence="15">Allosterically activated by GTP.</text>
</comment>
<dbReference type="PANTHER" id="PTHR32315">
    <property type="entry name" value="ADENINE PHOSPHORIBOSYLTRANSFERASE"/>
    <property type="match status" value="1"/>
</dbReference>
<dbReference type="AlphaFoldDB" id="A0A0R2EFN7"/>
<dbReference type="Gene3D" id="3.40.50.2020">
    <property type="match status" value="1"/>
</dbReference>
<keyword evidence="4 15" id="KW-0021">Allosteric enzyme</keyword>
<sequence>MSRLGKFEVLDHPLIQHKLTIIRDKNCGTREFREVVNEIAELMAYEVSRDMPLEDVQVETPITVTTKKSLAGKKVVIVPILRAGLGMVDGILELIPAAKVGHVGMYRDEETLKPVEYFVKMPENMESREIFVVDPMLATGGSAIMAVDALKKRGAVAIKFVCLVAAPEGVKALRTAHPDIDIFAAALDDHLNENGYIVPGLGDAGDRLFGTK</sequence>
<evidence type="ECO:0000256" key="11">
    <source>
        <dbReference type="ARBA" id="ARBA00052919"/>
    </source>
</evidence>
<protein>
    <recommendedName>
        <fullName evidence="13 15">Uracil phosphoribosyltransferase</fullName>
        <ecNumber evidence="3 15">2.4.2.9</ecNumber>
    </recommendedName>
    <alternativeName>
        <fullName evidence="10 15">UMP pyrophosphorylase</fullName>
    </alternativeName>
    <alternativeName>
        <fullName evidence="14 15">UPRTase</fullName>
    </alternativeName>
</protein>
<gene>
    <name evidence="15" type="primary">upp</name>
    <name evidence="17" type="ORF">FD00_GL001886</name>
</gene>
<keyword evidence="8 15" id="KW-0460">Magnesium</keyword>
<evidence type="ECO:0000256" key="3">
    <source>
        <dbReference type="ARBA" id="ARBA00011894"/>
    </source>
</evidence>
<dbReference type="PANTHER" id="PTHR32315:SF4">
    <property type="entry name" value="URACIL PHOSPHORIBOSYLTRANSFERASE, CHLOROPLASTIC"/>
    <property type="match status" value="1"/>
</dbReference>
<dbReference type="CDD" id="cd06223">
    <property type="entry name" value="PRTases_typeI"/>
    <property type="match status" value="1"/>
</dbReference>
<comment type="similarity">
    <text evidence="2 15">Belongs to the UPRTase family.</text>
</comment>
<keyword evidence="9 15" id="KW-0342">GTP-binding</keyword>
<evidence type="ECO:0000256" key="2">
    <source>
        <dbReference type="ARBA" id="ARBA00009516"/>
    </source>
</evidence>
<dbReference type="InterPro" id="IPR000836">
    <property type="entry name" value="PRTase_dom"/>
</dbReference>
<evidence type="ECO:0000256" key="12">
    <source>
        <dbReference type="ARBA" id="ARBA00056901"/>
    </source>
</evidence>
<evidence type="ECO:0000256" key="8">
    <source>
        <dbReference type="ARBA" id="ARBA00022842"/>
    </source>
</evidence>
<dbReference type="GO" id="GO:0005737">
    <property type="term" value="C:cytoplasm"/>
    <property type="evidence" value="ECO:0007669"/>
    <property type="project" value="UniProtKB-ARBA"/>
</dbReference>
<evidence type="ECO:0000256" key="7">
    <source>
        <dbReference type="ARBA" id="ARBA00022741"/>
    </source>
</evidence>
<dbReference type="InterPro" id="IPR005765">
    <property type="entry name" value="UPRT"/>
</dbReference>
<evidence type="ECO:0000256" key="1">
    <source>
        <dbReference type="ARBA" id="ARBA00005180"/>
    </source>
</evidence>
<dbReference type="EMBL" id="AYYH01000005">
    <property type="protein sequence ID" value="KRN10996.1"/>
    <property type="molecule type" value="Genomic_DNA"/>
</dbReference>
<evidence type="ECO:0000256" key="4">
    <source>
        <dbReference type="ARBA" id="ARBA00022533"/>
    </source>
</evidence>
<dbReference type="GO" id="GO:0006223">
    <property type="term" value="P:uracil salvage"/>
    <property type="evidence" value="ECO:0007669"/>
    <property type="project" value="InterPro"/>
</dbReference>
<feature type="domain" description="Phosphoribosyltransferase" evidence="16">
    <location>
        <begin position="9"/>
        <end position="211"/>
    </location>
</feature>
<keyword evidence="6 15" id="KW-0808">Transferase</keyword>
<feature type="binding site" evidence="15">
    <location>
        <position position="203"/>
    </location>
    <ligand>
        <name>5-phospho-alpha-D-ribose 1-diphosphate</name>
        <dbReference type="ChEBI" id="CHEBI:58017"/>
    </ligand>
</feature>
<comment type="caution">
    <text evidence="17">The sequence shown here is derived from an EMBL/GenBank/DDBJ whole genome shotgun (WGS) entry which is preliminary data.</text>
</comment>
<dbReference type="GO" id="GO:0004845">
    <property type="term" value="F:uracil phosphoribosyltransferase activity"/>
    <property type="evidence" value="ECO:0007669"/>
    <property type="project" value="UniProtKB-UniRule"/>
</dbReference>
<evidence type="ECO:0000256" key="14">
    <source>
        <dbReference type="ARBA" id="ARBA00079807"/>
    </source>
</evidence>
<name>A0A0R2EFN7_9LACO</name>
<evidence type="ECO:0000256" key="10">
    <source>
        <dbReference type="ARBA" id="ARBA00031082"/>
    </source>
</evidence>
<dbReference type="NCBIfam" id="TIGR01091">
    <property type="entry name" value="upp"/>
    <property type="match status" value="1"/>
</dbReference>
<dbReference type="GO" id="GO:0044206">
    <property type="term" value="P:UMP salvage"/>
    <property type="evidence" value="ECO:0007669"/>
    <property type="project" value="UniProtKB-UniRule"/>
</dbReference>
<dbReference type="NCBIfam" id="NF001097">
    <property type="entry name" value="PRK00129.1"/>
    <property type="match status" value="1"/>
</dbReference>
<keyword evidence="7 15" id="KW-0547">Nucleotide-binding</keyword>
<dbReference type="Proteomes" id="UP000050898">
    <property type="component" value="Unassembled WGS sequence"/>
</dbReference>
<evidence type="ECO:0000259" key="16">
    <source>
        <dbReference type="Pfam" id="PF14681"/>
    </source>
</evidence>
<evidence type="ECO:0000256" key="15">
    <source>
        <dbReference type="HAMAP-Rule" id="MF_01218"/>
    </source>
</evidence>
<feature type="binding site" evidence="15">
    <location>
        <position position="197"/>
    </location>
    <ligand>
        <name>uracil</name>
        <dbReference type="ChEBI" id="CHEBI:17568"/>
    </ligand>
</feature>
<organism evidence="17 18">
    <name type="scientific">Liquorilactobacillus mali KCTC 3596 = DSM 20444</name>
    <dbReference type="NCBI Taxonomy" id="1046596"/>
    <lineage>
        <taxon>Bacteria</taxon>
        <taxon>Bacillati</taxon>
        <taxon>Bacillota</taxon>
        <taxon>Bacilli</taxon>
        <taxon>Lactobacillales</taxon>
        <taxon>Lactobacillaceae</taxon>
        <taxon>Liquorilactobacillus</taxon>
    </lineage>
</organism>
<dbReference type="InterPro" id="IPR034332">
    <property type="entry name" value="Upp_B"/>
</dbReference>
<dbReference type="InterPro" id="IPR050054">
    <property type="entry name" value="UPRTase/APRTase"/>
</dbReference>
<comment type="pathway">
    <text evidence="1 15">Pyrimidine metabolism; UMP biosynthesis via salvage pathway; UMP from uracil: step 1/1.</text>
</comment>
<evidence type="ECO:0000256" key="9">
    <source>
        <dbReference type="ARBA" id="ARBA00023134"/>
    </source>
</evidence>
<dbReference type="UniPathway" id="UPA00574">
    <property type="reaction ID" value="UER00636"/>
</dbReference>
<dbReference type="GO" id="GO:0000287">
    <property type="term" value="F:magnesium ion binding"/>
    <property type="evidence" value="ECO:0007669"/>
    <property type="project" value="UniProtKB-UniRule"/>
</dbReference>